<evidence type="ECO:0000256" key="1">
    <source>
        <dbReference type="ARBA" id="ARBA00023015"/>
    </source>
</evidence>
<dbReference type="OrthoDB" id="2260273at2"/>
<organism evidence="4 5">
    <name type="scientific">Brochothrix campestris FSL F6-1037</name>
    <dbReference type="NCBI Taxonomy" id="1265861"/>
    <lineage>
        <taxon>Bacteria</taxon>
        <taxon>Bacillati</taxon>
        <taxon>Bacillota</taxon>
        <taxon>Bacilli</taxon>
        <taxon>Bacillales</taxon>
        <taxon>Listeriaceae</taxon>
        <taxon>Brochothrix</taxon>
    </lineage>
</organism>
<dbReference type="PANTHER" id="PTHR30185:SF18">
    <property type="entry name" value="TRANSCRIPTIONAL REGULATOR MTLR"/>
    <property type="match status" value="1"/>
</dbReference>
<gene>
    <name evidence="4" type="ORF">BCAMP_06985</name>
</gene>
<sequence>MHKLLDKEERNTLTCLEYFSKERTLKTHNIQSMMDELQWTRRSLVKNIDFLQSEITAQQWENYLTLHLTATTIEVELSHLFSIDFFANHYIIQSVPFQFCLEIFNGDFESLKMFTEKNFLSKPTMYRKINVLKKVLADFEITVDLADERRFIGEEHQIRYFFYCLFSDAYPYTTVFTHSLDIELLNPLMEELIVLHPRMTYTSVLKIRTFIAITLTRIQQQHIIDAASSLPTDCDSIILPKKNITTWFSPSLQTYHLTTDQVDSELNGLHFMLSTLNIYPMSYFETAHVPSFLYDSEFTRNAETLLMHYCAFFSLALTTNEYSYLLSNLTAINRHMLHVKGSQHNSRIQLNLEIIGKSHPYIYQACLAFYDYLEKKINDYPQ</sequence>
<dbReference type="InterPro" id="IPR050661">
    <property type="entry name" value="BglG_antiterminators"/>
</dbReference>
<dbReference type="EMBL" id="AODH01000026">
    <property type="protein sequence ID" value="EUJ39548.1"/>
    <property type="molecule type" value="Genomic_DNA"/>
</dbReference>
<feature type="domain" description="Mga helix-turn-helix" evidence="3">
    <location>
        <begin position="81"/>
        <end position="166"/>
    </location>
</feature>
<dbReference type="InterPro" id="IPR007737">
    <property type="entry name" value="Mga_HTH"/>
</dbReference>
<dbReference type="RefSeq" id="WP_035314569.1">
    <property type="nucleotide sequence ID" value="NZ_AODH01000026.1"/>
</dbReference>
<keyword evidence="1" id="KW-0805">Transcription regulation</keyword>
<name>W7D2P2_9LIST</name>
<accession>W7D2P2</accession>
<evidence type="ECO:0000259" key="3">
    <source>
        <dbReference type="Pfam" id="PF05043"/>
    </source>
</evidence>
<protein>
    <submittedName>
        <fullName evidence="4">Mga helix-turn-helix domain-containing protein</fullName>
    </submittedName>
</protein>
<evidence type="ECO:0000313" key="5">
    <source>
        <dbReference type="Proteomes" id="UP000019243"/>
    </source>
</evidence>
<dbReference type="STRING" id="1265861.BCAMP_06985"/>
<proteinExistence type="predicted"/>
<evidence type="ECO:0000313" key="4">
    <source>
        <dbReference type="EMBL" id="EUJ39548.1"/>
    </source>
</evidence>
<evidence type="ECO:0000256" key="2">
    <source>
        <dbReference type="ARBA" id="ARBA00023163"/>
    </source>
</evidence>
<keyword evidence="2" id="KW-0804">Transcription</keyword>
<dbReference type="Pfam" id="PF05043">
    <property type="entry name" value="Mga"/>
    <property type="match status" value="1"/>
</dbReference>
<dbReference type="PANTHER" id="PTHR30185">
    <property type="entry name" value="CRYPTIC BETA-GLUCOSIDE BGL OPERON ANTITERMINATOR"/>
    <property type="match status" value="1"/>
</dbReference>
<dbReference type="Proteomes" id="UP000019243">
    <property type="component" value="Unassembled WGS sequence"/>
</dbReference>
<comment type="caution">
    <text evidence="4">The sequence shown here is derived from an EMBL/GenBank/DDBJ whole genome shotgun (WGS) entry which is preliminary data.</text>
</comment>
<reference evidence="4 5" key="1">
    <citation type="submission" date="2012-12" db="EMBL/GenBank/DDBJ databases">
        <title>Novel taxa of Listeriaceae from agricultural environments in the United States.</title>
        <authorList>
            <person name="den Bakker H.C."/>
            <person name="Allred A."/>
            <person name="Warchocki S."/>
            <person name="Wright E.M."/>
            <person name="Burrell A."/>
            <person name="Nightingale K.K."/>
            <person name="Kephart D."/>
            <person name="Wiedmann M."/>
        </authorList>
    </citation>
    <scope>NUCLEOTIDE SEQUENCE [LARGE SCALE GENOMIC DNA]</scope>
    <source>
        <strain evidence="4 5">FSL F6-1037</strain>
    </source>
</reference>
<keyword evidence="5" id="KW-1185">Reference proteome</keyword>
<dbReference type="AlphaFoldDB" id="W7D2P2"/>